<sequence length="63" mass="7221">MPCFQAASGEHCRPALSAWRLPEQTAYPLKLCGSKHVFRLPETMFSVFMLIKTRHNAPVSRQF</sequence>
<dbReference type="EMBL" id="ACJW02000008">
    <property type="protein sequence ID" value="EEP66766.1"/>
    <property type="molecule type" value="Genomic_DNA"/>
</dbReference>
<protein>
    <submittedName>
        <fullName evidence="1">Uncharacterized protein</fullName>
    </submittedName>
</protein>
<proteinExistence type="predicted"/>
<dbReference type="HOGENOM" id="CLU_2879916_0_0_4"/>
<evidence type="ECO:0000313" key="2">
    <source>
        <dbReference type="Proteomes" id="UP000003009"/>
    </source>
</evidence>
<dbReference type="Proteomes" id="UP000003009">
    <property type="component" value="Unassembled WGS sequence"/>
</dbReference>
<dbReference type="AlphaFoldDB" id="C4GN81"/>
<gene>
    <name evidence="1" type="ORF">GCWU000324_03170</name>
</gene>
<evidence type="ECO:0000313" key="1">
    <source>
        <dbReference type="EMBL" id="EEP66766.1"/>
    </source>
</evidence>
<name>C4GN81_9NEIS</name>
<keyword evidence="2" id="KW-1185">Reference proteome</keyword>
<dbReference type="STRING" id="629741.GCWU000324_03170"/>
<reference evidence="1" key="1">
    <citation type="submission" date="2009-04" db="EMBL/GenBank/DDBJ databases">
        <authorList>
            <person name="Weinstock G."/>
            <person name="Sodergren E."/>
            <person name="Clifton S."/>
            <person name="Fulton L."/>
            <person name="Fulton B."/>
            <person name="Courtney L."/>
            <person name="Fronick C."/>
            <person name="Harrison M."/>
            <person name="Strong C."/>
            <person name="Farmer C."/>
            <person name="Delahaunty K."/>
            <person name="Markovic C."/>
            <person name="Hall O."/>
            <person name="Minx P."/>
            <person name="Tomlinson C."/>
            <person name="Mitreva M."/>
            <person name="Nelson J."/>
            <person name="Hou S."/>
            <person name="Wollam A."/>
            <person name="Pepin K.H."/>
            <person name="Johnson M."/>
            <person name="Bhonagiri V."/>
            <person name="Nash W.E."/>
            <person name="Warren W."/>
            <person name="Chinwalla A."/>
            <person name="Mardis E.R."/>
            <person name="Wilson R.K."/>
        </authorList>
    </citation>
    <scope>NUCLEOTIDE SEQUENCE [LARGE SCALE GENOMIC DNA]</scope>
    <source>
        <strain evidence="1">ATCC 51147</strain>
    </source>
</reference>
<organism evidence="1 2">
    <name type="scientific">Kingella oralis ATCC 51147</name>
    <dbReference type="NCBI Taxonomy" id="629741"/>
    <lineage>
        <taxon>Bacteria</taxon>
        <taxon>Pseudomonadati</taxon>
        <taxon>Pseudomonadota</taxon>
        <taxon>Betaproteobacteria</taxon>
        <taxon>Neisseriales</taxon>
        <taxon>Neisseriaceae</taxon>
        <taxon>Kingella</taxon>
    </lineage>
</organism>
<comment type="caution">
    <text evidence="1">The sequence shown here is derived from an EMBL/GenBank/DDBJ whole genome shotgun (WGS) entry which is preliminary data.</text>
</comment>
<accession>C4GN81</accession>